<gene>
    <name evidence="4" type="ORF">GCM10009839_38520</name>
</gene>
<keyword evidence="5" id="KW-1185">Reference proteome</keyword>
<dbReference type="GO" id="GO:0032259">
    <property type="term" value="P:methylation"/>
    <property type="evidence" value="ECO:0007669"/>
    <property type="project" value="UniProtKB-KW"/>
</dbReference>
<comment type="caution">
    <text evidence="4">The sequence shown here is derived from an EMBL/GenBank/DDBJ whole genome shotgun (WGS) entry which is preliminary data.</text>
</comment>
<feature type="region of interest" description="Disordered" evidence="3">
    <location>
        <begin position="174"/>
        <end position="207"/>
    </location>
</feature>
<dbReference type="Proteomes" id="UP001500751">
    <property type="component" value="Unassembled WGS sequence"/>
</dbReference>
<feature type="compositionally biased region" description="Low complexity" evidence="3">
    <location>
        <begin position="178"/>
        <end position="201"/>
    </location>
</feature>
<dbReference type="SUPFAM" id="SSF53335">
    <property type="entry name" value="S-adenosyl-L-methionine-dependent methyltransferases"/>
    <property type="match status" value="1"/>
</dbReference>
<dbReference type="PANTHER" id="PTHR12049:SF7">
    <property type="entry name" value="PROTEIN ARGININE METHYLTRANSFERASE NDUFAF7, MITOCHONDRIAL"/>
    <property type="match status" value="1"/>
</dbReference>
<organism evidence="4 5">
    <name type="scientific">Catenulispora yoronensis</name>
    <dbReference type="NCBI Taxonomy" id="450799"/>
    <lineage>
        <taxon>Bacteria</taxon>
        <taxon>Bacillati</taxon>
        <taxon>Actinomycetota</taxon>
        <taxon>Actinomycetes</taxon>
        <taxon>Catenulisporales</taxon>
        <taxon>Catenulisporaceae</taxon>
        <taxon>Catenulispora</taxon>
    </lineage>
</organism>
<dbReference type="InterPro" id="IPR003788">
    <property type="entry name" value="NDUFAF7"/>
</dbReference>
<protein>
    <submittedName>
        <fullName evidence="4">SAM-dependent methyltransferase</fullName>
    </submittedName>
</protein>
<dbReference type="GO" id="GO:0008168">
    <property type="term" value="F:methyltransferase activity"/>
    <property type="evidence" value="ECO:0007669"/>
    <property type="project" value="UniProtKB-KW"/>
</dbReference>
<dbReference type="InterPro" id="IPR038375">
    <property type="entry name" value="NDUFAF7_sf"/>
</dbReference>
<proteinExistence type="predicted"/>
<keyword evidence="1 4" id="KW-0489">Methyltransferase</keyword>
<dbReference type="PANTHER" id="PTHR12049">
    <property type="entry name" value="PROTEIN ARGININE METHYLTRANSFERASE NDUFAF7, MITOCHONDRIAL"/>
    <property type="match status" value="1"/>
</dbReference>
<dbReference type="Gene3D" id="3.40.50.12710">
    <property type="match status" value="1"/>
</dbReference>
<evidence type="ECO:0000313" key="5">
    <source>
        <dbReference type="Proteomes" id="UP001500751"/>
    </source>
</evidence>
<evidence type="ECO:0000256" key="3">
    <source>
        <dbReference type="SAM" id="MobiDB-lite"/>
    </source>
</evidence>
<keyword evidence="2" id="KW-0808">Transferase</keyword>
<reference evidence="5" key="1">
    <citation type="journal article" date="2019" name="Int. J. Syst. Evol. Microbiol.">
        <title>The Global Catalogue of Microorganisms (GCM) 10K type strain sequencing project: providing services to taxonomists for standard genome sequencing and annotation.</title>
        <authorList>
            <consortium name="The Broad Institute Genomics Platform"/>
            <consortium name="The Broad Institute Genome Sequencing Center for Infectious Disease"/>
            <person name="Wu L."/>
            <person name="Ma J."/>
        </authorList>
    </citation>
    <scope>NUCLEOTIDE SEQUENCE [LARGE SCALE GENOMIC DNA]</scope>
    <source>
        <strain evidence="5">JCM 16014</strain>
    </source>
</reference>
<sequence length="349" mass="36475">MARALYGADGFYRRPGAGPAEHFRTSAHNPVFAEAVGRLLLELDARLGAPDRLDFVDMAAGRGELAAGVVEWLAVAAPALTRRLRTVAVDLGPRPEGLPEAVEWAAEAPDGIVGLLIANEWLDNVVCDVAEVGPDGAVRIVEVDPETGAERLGPEPDRAQREWLARWWPLAGGDESTADPADVPGVPSVPSVPGVPGADGPRSLPGARAEIGLDRDAAWRSAVRRVERGVAVAVDYSHTVAGRPRFGTLTGYREGHQVPAVPDGSCDITAHVALDACAAALDPGIETVLTTQRDELHRLGVSGTRPDLAQASTDPIGYLRGLSRASAAAELTDPAGLGAFGWLLAFAGC</sequence>
<dbReference type="Pfam" id="PF02636">
    <property type="entry name" value="Methyltransf_28"/>
    <property type="match status" value="1"/>
</dbReference>
<dbReference type="EMBL" id="BAAAQN010000021">
    <property type="protein sequence ID" value="GAA2034298.1"/>
    <property type="molecule type" value="Genomic_DNA"/>
</dbReference>
<evidence type="ECO:0000313" key="4">
    <source>
        <dbReference type="EMBL" id="GAA2034298.1"/>
    </source>
</evidence>
<dbReference type="InterPro" id="IPR029063">
    <property type="entry name" value="SAM-dependent_MTases_sf"/>
</dbReference>
<name>A0ABN2UE18_9ACTN</name>
<evidence type="ECO:0000256" key="1">
    <source>
        <dbReference type="ARBA" id="ARBA00022603"/>
    </source>
</evidence>
<evidence type="ECO:0000256" key="2">
    <source>
        <dbReference type="ARBA" id="ARBA00022679"/>
    </source>
</evidence>
<accession>A0ABN2UE18</accession>